<dbReference type="CDD" id="cd06173">
    <property type="entry name" value="MFS_MefA_like"/>
    <property type="match status" value="1"/>
</dbReference>
<evidence type="ECO:0000256" key="6">
    <source>
        <dbReference type="ARBA" id="ARBA00023136"/>
    </source>
</evidence>
<dbReference type="InterPro" id="IPR011701">
    <property type="entry name" value="MFS"/>
</dbReference>
<keyword evidence="5 7" id="KW-1133">Transmembrane helix</keyword>
<feature type="transmembrane region" description="Helical" evidence="7">
    <location>
        <begin position="340"/>
        <end position="362"/>
    </location>
</feature>
<evidence type="ECO:0000313" key="9">
    <source>
        <dbReference type="EMBL" id="WAH37784.1"/>
    </source>
</evidence>
<dbReference type="RefSeq" id="WP_268045308.1">
    <property type="nucleotide sequence ID" value="NZ_CP104064.1"/>
</dbReference>
<evidence type="ECO:0000256" key="5">
    <source>
        <dbReference type="ARBA" id="ARBA00022989"/>
    </source>
</evidence>
<evidence type="ECO:0000313" key="10">
    <source>
        <dbReference type="Proteomes" id="UP001164803"/>
    </source>
</evidence>
<dbReference type="SUPFAM" id="SSF103473">
    <property type="entry name" value="MFS general substrate transporter"/>
    <property type="match status" value="1"/>
</dbReference>
<feature type="domain" description="Major facilitator superfamily (MFS) profile" evidence="8">
    <location>
        <begin position="5"/>
        <end position="394"/>
    </location>
</feature>
<dbReference type="PROSITE" id="PS50850">
    <property type="entry name" value="MFS"/>
    <property type="match status" value="1"/>
</dbReference>
<feature type="transmembrane region" description="Helical" evidence="7">
    <location>
        <begin position="215"/>
        <end position="237"/>
    </location>
</feature>
<dbReference type="Proteomes" id="UP001164803">
    <property type="component" value="Chromosome"/>
</dbReference>
<feature type="transmembrane region" description="Helical" evidence="7">
    <location>
        <begin position="7"/>
        <end position="30"/>
    </location>
</feature>
<keyword evidence="2" id="KW-0813">Transport</keyword>
<dbReference type="EMBL" id="CP104064">
    <property type="protein sequence ID" value="WAH37784.1"/>
    <property type="molecule type" value="Genomic_DNA"/>
</dbReference>
<keyword evidence="3" id="KW-1003">Cell membrane</keyword>
<name>A0ABY6Z685_9BACL</name>
<dbReference type="Gene3D" id="1.20.1250.20">
    <property type="entry name" value="MFS general substrate transporter like domains"/>
    <property type="match status" value="2"/>
</dbReference>
<evidence type="ECO:0000256" key="7">
    <source>
        <dbReference type="SAM" id="Phobius"/>
    </source>
</evidence>
<feature type="transmembrane region" description="Helical" evidence="7">
    <location>
        <begin position="162"/>
        <end position="181"/>
    </location>
</feature>
<dbReference type="PANTHER" id="PTHR23513:SF6">
    <property type="entry name" value="MAJOR FACILITATOR SUPERFAMILY ASSOCIATED DOMAIN-CONTAINING PROTEIN"/>
    <property type="match status" value="1"/>
</dbReference>
<feature type="transmembrane region" description="Helical" evidence="7">
    <location>
        <begin position="42"/>
        <end position="62"/>
    </location>
</feature>
<proteinExistence type="predicted"/>
<evidence type="ECO:0000256" key="2">
    <source>
        <dbReference type="ARBA" id="ARBA00022448"/>
    </source>
</evidence>
<keyword evidence="10" id="KW-1185">Reference proteome</keyword>
<dbReference type="InterPro" id="IPR020846">
    <property type="entry name" value="MFS_dom"/>
</dbReference>
<keyword evidence="4 7" id="KW-0812">Transmembrane</keyword>
<dbReference type="PANTHER" id="PTHR23513">
    <property type="entry name" value="INTEGRAL MEMBRANE EFFLUX PROTEIN-RELATED"/>
    <property type="match status" value="1"/>
</dbReference>
<reference evidence="9" key="1">
    <citation type="submission" date="2022-08" db="EMBL/GenBank/DDBJ databases">
        <title>Alicyclobacillus dauci DSM2870, complete genome.</title>
        <authorList>
            <person name="Wang Q."/>
            <person name="Cai R."/>
            <person name="Wang Z."/>
        </authorList>
    </citation>
    <scope>NUCLEOTIDE SEQUENCE</scope>
    <source>
        <strain evidence="9">DSM 28700</strain>
    </source>
</reference>
<organism evidence="9 10">
    <name type="scientific">Alicyclobacillus dauci</name>
    <dbReference type="NCBI Taxonomy" id="1475485"/>
    <lineage>
        <taxon>Bacteria</taxon>
        <taxon>Bacillati</taxon>
        <taxon>Bacillota</taxon>
        <taxon>Bacilli</taxon>
        <taxon>Bacillales</taxon>
        <taxon>Alicyclobacillaceae</taxon>
        <taxon>Alicyclobacillus</taxon>
    </lineage>
</organism>
<evidence type="ECO:0000256" key="3">
    <source>
        <dbReference type="ARBA" id="ARBA00022475"/>
    </source>
</evidence>
<feature type="transmembrane region" description="Helical" evidence="7">
    <location>
        <begin position="282"/>
        <end position="301"/>
    </location>
</feature>
<evidence type="ECO:0000256" key="1">
    <source>
        <dbReference type="ARBA" id="ARBA00004651"/>
    </source>
</evidence>
<feature type="transmembrane region" description="Helical" evidence="7">
    <location>
        <begin position="249"/>
        <end position="270"/>
    </location>
</feature>
<feature type="transmembrane region" description="Helical" evidence="7">
    <location>
        <begin position="307"/>
        <end position="328"/>
    </location>
</feature>
<evidence type="ECO:0000259" key="8">
    <source>
        <dbReference type="PROSITE" id="PS50850"/>
    </source>
</evidence>
<protein>
    <submittedName>
        <fullName evidence="9">MFS transporter</fullName>
    </submittedName>
</protein>
<gene>
    <name evidence="9" type="ORF">NZD86_04575</name>
</gene>
<sequence length="401" mass="42553">MKNRNLITLLSGQFISTFGNNLLSIALPWFVYTMTHSKADLAYVGIAQSLPALLGMVAGVFVDRWSKRQTMIVSDVIRMAICLVLGAWSLLHPSLIPIVLLVFILQCVGAFFNPAAGALLPLIVPKENVPAAMGYEQSGTATAQLVGTLSGGVLLTLLSAPLLFFSDGISFLLSAISLLFIRIKEKYVQRTIHSEPPSFRREFLSGLAMFRKSRFLILSLVGVLIANFAFAPLDLALTAWVKGNLGGSASALGMINAAFFLGMIIGGVLLGRISKIISLRMLFLWSLAIAGALVICIGLLPNVLWDALITLCIGFVVGTLNGGFGAVATGCIPEELRARAWGTIGSLSALTVPIGMVVGGIWMTHLALANVFLVVGCLSIVASLPFLLPVKQDLQAIGVAS</sequence>
<accession>A0ABY6Z685</accession>
<keyword evidence="6 7" id="KW-0472">Membrane</keyword>
<dbReference type="InterPro" id="IPR036259">
    <property type="entry name" value="MFS_trans_sf"/>
</dbReference>
<feature type="transmembrane region" description="Helical" evidence="7">
    <location>
        <begin position="368"/>
        <end position="388"/>
    </location>
</feature>
<evidence type="ECO:0000256" key="4">
    <source>
        <dbReference type="ARBA" id="ARBA00022692"/>
    </source>
</evidence>
<feature type="transmembrane region" description="Helical" evidence="7">
    <location>
        <begin position="83"/>
        <end position="112"/>
    </location>
</feature>
<dbReference type="Pfam" id="PF07690">
    <property type="entry name" value="MFS_1"/>
    <property type="match status" value="1"/>
</dbReference>
<comment type="subcellular location">
    <subcellularLocation>
        <location evidence="1">Cell membrane</location>
        <topology evidence="1">Multi-pass membrane protein</topology>
    </subcellularLocation>
</comment>